<dbReference type="Proteomes" id="UP001321486">
    <property type="component" value="Chromosome"/>
</dbReference>
<evidence type="ECO:0000256" key="5">
    <source>
        <dbReference type="ARBA" id="ARBA00022989"/>
    </source>
</evidence>
<feature type="transmembrane region" description="Helical" evidence="8">
    <location>
        <begin position="273"/>
        <end position="290"/>
    </location>
</feature>
<feature type="transmembrane region" description="Helical" evidence="8">
    <location>
        <begin position="388"/>
        <end position="411"/>
    </location>
</feature>
<keyword evidence="7 11" id="KW-0012">Acyltransferase</keyword>
<feature type="transmembrane region" description="Helical" evidence="8">
    <location>
        <begin position="334"/>
        <end position="353"/>
    </location>
</feature>
<dbReference type="Pfam" id="PF01757">
    <property type="entry name" value="Acyl_transf_3"/>
    <property type="match status" value="1"/>
</dbReference>
<keyword evidence="5 8" id="KW-1133">Transmembrane helix</keyword>
<keyword evidence="2" id="KW-1003">Cell membrane</keyword>
<evidence type="ECO:0000313" key="11">
    <source>
        <dbReference type="EMBL" id="BDZ50680.1"/>
    </source>
</evidence>
<dbReference type="EMBL" id="AP027732">
    <property type="protein sequence ID" value="BDZ50680.1"/>
    <property type="molecule type" value="Genomic_DNA"/>
</dbReference>
<dbReference type="InterPro" id="IPR002656">
    <property type="entry name" value="Acyl_transf_3_dom"/>
</dbReference>
<dbReference type="InterPro" id="IPR043968">
    <property type="entry name" value="SGNH"/>
</dbReference>
<feature type="transmembrane region" description="Helical" evidence="8">
    <location>
        <begin position="311"/>
        <end position="328"/>
    </location>
</feature>
<feature type="transmembrane region" description="Helical" evidence="8">
    <location>
        <begin position="21"/>
        <end position="38"/>
    </location>
</feature>
<feature type="domain" description="Acyltransferase 3" evidence="9">
    <location>
        <begin position="19"/>
        <end position="350"/>
    </location>
</feature>
<feature type="transmembrane region" description="Helical" evidence="8">
    <location>
        <begin position="246"/>
        <end position="267"/>
    </location>
</feature>
<feature type="domain" description="SGNH" evidence="10">
    <location>
        <begin position="502"/>
        <end position="725"/>
    </location>
</feature>
<keyword evidence="3" id="KW-0808">Transferase</keyword>
<evidence type="ECO:0000259" key="9">
    <source>
        <dbReference type="Pfam" id="PF01757"/>
    </source>
</evidence>
<keyword evidence="12" id="KW-1185">Reference proteome</keyword>
<dbReference type="SUPFAM" id="SSF52266">
    <property type="entry name" value="SGNH hydrolase"/>
    <property type="match status" value="1"/>
</dbReference>
<organism evidence="11 12">
    <name type="scientific">Frondihabitans sucicola</name>
    <dbReference type="NCBI Taxonomy" id="1268041"/>
    <lineage>
        <taxon>Bacteria</taxon>
        <taxon>Bacillati</taxon>
        <taxon>Actinomycetota</taxon>
        <taxon>Actinomycetes</taxon>
        <taxon>Micrococcales</taxon>
        <taxon>Microbacteriaceae</taxon>
        <taxon>Frondihabitans</taxon>
    </lineage>
</organism>
<dbReference type="PANTHER" id="PTHR23028">
    <property type="entry name" value="ACETYLTRANSFERASE"/>
    <property type="match status" value="1"/>
</dbReference>
<proteinExistence type="predicted"/>
<evidence type="ECO:0000256" key="6">
    <source>
        <dbReference type="ARBA" id="ARBA00023136"/>
    </source>
</evidence>
<feature type="transmembrane region" description="Helical" evidence="8">
    <location>
        <begin position="223"/>
        <end position="239"/>
    </location>
</feature>
<keyword evidence="4 8" id="KW-0812">Transmembrane</keyword>
<evidence type="ECO:0000256" key="8">
    <source>
        <dbReference type="SAM" id="Phobius"/>
    </source>
</evidence>
<dbReference type="Pfam" id="PF19040">
    <property type="entry name" value="SGNH"/>
    <property type="match status" value="1"/>
</dbReference>
<gene>
    <name evidence="11" type="ORF">GCM10025867_29210</name>
</gene>
<evidence type="ECO:0000256" key="1">
    <source>
        <dbReference type="ARBA" id="ARBA00004651"/>
    </source>
</evidence>
<evidence type="ECO:0000313" key="12">
    <source>
        <dbReference type="Proteomes" id="UP001321486"/>
    </source>
</evidence>
<name>A0ABN6Y067_9MICO</name>
<feature type="transmembrane region" description="Helical" evidence="8">
    <location>
        <begin position="185"/>
        <end position="203"/>
    </location>
</feature>
<evidence type="ECO:0000256" key="2">
    <source>
        <dbReference type="ARBA" id="ARBA00022475"/>
    </source>
</evidence>
<evidence type="ECO:0000259" key="10">
    <source>
        <dbReference type="Pfam" id="PF19040"/>
    </source>
</evidence>
<dbReference type="PANTHER" id="PTHR23028:SF53">
    <property type="entry name" value="ACYL_TRANSF_3 DOMAIN-CONTAINING PROTEIN"/>
    <property type="match status" value="1"/>
</dbReference>
<keyword evidence="6 8" id="KW-0472">Membrane</keyword>
<protein>
    <submittedName>
        <fullName evidence="11">Acyltransferase</fullName>
    </submittedName>
</protein>
<evidence type="ECO:0000256" key="3">
    <source>
        <dbReference type="ARBA" id="ARBA00022679"/>
    </source>
</evidence>
<feature type="transmembrane region" description="Helical" evidence="8">
    <location>
        <begin position="156"/>
        <end position="173"/>
    </location>
</feature>
<evidence type="ECO:0000256" key="7">
    <source>
        <dbReference type="ARBA" id="ARBA00023315"/>
    </source>
</evidence>
<dbReference type="GO" id="GO:0016746">
    <property type="term" value="F:acyltransferase activity"/>
    <property type="evidence" value="ECO:0007669"/>
    <property type="project" value="UniProtKB-KW"/>
</dbReference>
<evidence type="ECO:0000256" key="4">
    <source>
        <dbReference type="ARBA" id="ARBA00022692"/>
    </source>
</evidence>
<reference evidence="12" key="1">
    <citation type="journal article" date="2019" name="Int. J. Syst. Evol. Microbiol.">
        <title>The Global Catalogue of Microorganisms (GCM) 10K type strain sequencing project: providing services to taxonomists for standard genome sequencing and annotation.</title>
        <authorList>
            <consortium name="The Broad Institute Genomics Platform"/>
            <consortium name="The Broad Institute Genome Sequencing Center for Infectious Disease"/>
            <person name="Wu L."/>
            <person name="Ma J."/>
        </authorList>
    </citation>
    <scope>NUCLEOTIDE SEQUENCE [LARGE SCALE GENOMIC DNA]</scope>
    <source>
        <strain evidence="12">NBRC 108728</strain>
    </source>
</reference>
<sequence length="730" mass="78051">MALIMQTSVRPVPKRFRPDIQGLRMLAVVAVILDHLLAWPSGGFVGVDVFFVLSGFLITGLLYREHQKTGRISFAGFYRRRARRILPISALVLAVTVATSFAIFLPARAKTITVDALWSLLFAGNWHFAAVGTNYFASDGTTSPLQHYWSLAVEEQFYLVWPWILVIVFAIAARRSWSRQKGVRAVVVVMVVLSVASLVWAILQSVTDPGFAYFSTLARAWELGVGALLAIGVPILGRIPDRLRPILAWVGLAGIVLSVFVTSGGSGFPAPGALLPVLSTALVVAAGTGGEQRYLAPLTNRVSNYVGDISYSLYLWHFPVIILLGAILKPGVLYYVICLVGMAVLSMLSYHLVEDPIRNSTWLDRRARQERRQHPELRRRRELPEILWNVRAGDAVIFGTAIIAGLVFVTYSAISAPPPPPAVAAIAPNAIPSSASVTKADTVTGASGGPQTTAEKQLSAKISTALTATSFPAFDPPIDSLGTTKWVHAAATSGCADISADNATRCETGPANATKQAVVLGDSFAIAWMPGLRTALADAGYRVHTLTSGQCPAADVVVDKEGGAPFPECTAHRAWALQQIAAIKPDLVVLADSAGTIDRLATKTDLTGGSQAIANGLQKTIQAIKPHAKRIAVLSDPPAGVALQECVTRVSTPSDCVREISPTWSAIQADDQDVIKATGATYVDTHLWFCDDQGRCPSFIGNTPVRADAGHMTVQYSESLEPLLAAALKL</sequence>
<dbReference type="Gene3D" id="3.40.50.1110">
    <property type="entry name" value="SGNH hydrolase"/>
    <property type="match status" value="1"/>
</dbReference>
<dbReference type="InterPro" id="IPR036514">
    <property type="entry name" value="SGNH_hydro_sf"/>
</dbReference>
<feature type="transmembrane region" description="Helical" evidence="8">
    <location>
        <begin position="44"/>
        <end position="64"/>
    </location>
</feature>
<feature type="transmembrane region" description="Helical" evidence="8">
    <location>
        <begin position="85"/>
        <end position="105"/>
    </location>
</feature>
<comment type="subcellular location">
    <subcellularLocation>
        <location evidence="1">Cell membrane</location>
        <topology evidence="1">Multi-pass membrane protein</topology>
    </subcellularLocation>
</comment>
<dbReference type="InterPro" id="IPR050879">
    <property type="entry name" value="Acyltransferase_3"/>
</dbReference>
<accession>A0ABN6Y067</accession>